<protein>
    <recommendedName>
        <fullName evidence="4">Lipoprotein</fullName>
    </recommendedName>
</protein>
<evidence type="ECO:0008006" key="4">
    <source>
        <dbReference type="Google" id="ProtNLM"/>
    </source>
</evidence>
<dbReference type="STRING" id="305900.GV64_17020"/>
<feature type="chain" id="PRO_5001758786" description="Lipoprotein" evidence="1">
    <location>
        <begin position="22"/>
        <end position="339"/>
    </location>
</feature>
<dbReference type="AlphaFoldDB" id="A0A081KDH5"/>
<proteinExistence type="predicted"/>
<keyword evidence="1" id="KW-0732">Signal</keyword>
<dbReference type="Proteomes" id="UP000027997">
    <property type="component" value="Unassembled WGS sequence"/>
</dbReference>
<feature type="signal peptide" evidence="1">
    <location>
        <begin position="1"/>
        <end position="21"/>
    </location>
</feature>
<gene>
    <name evidence="2" type="ORF">GV64_17020</name>
</gene>
<keyword evidence="3" id="KW-1185">Reference proteome</keyword>
<reference evidence="2 3" key="1">
    <citation type="submission" date="2014-06" db="EMBL/GenBank/DDBJ databases">
        <title>Whole Genome Sequences of Three Symbiotic Endozoicomonas Bacteria.</title>
        <authorList>
            <person name="Neave M.J."/>
            <person name="Apprill A."/>
            <person name="Voolstra C.R."/>
        </authorList>
    </citation>
    <scope>NUCLEOTIDE SEQUENCE [LARGE SCALE GENOMIC DNA]</scope>
    <source>
        <strain evidence="2 3">DSM 22380</strain>
    </source>
</reference>
<sequence length="339" mass="37988">MRLLLATLAPSILIFILTACSESNNATSDRQVVVIKPLTTDDQSTNDQHFSFKINSEPGRFFNVLSTTDNNGYSNFQVEYDSITVYEDTDRHLSPVAICYEPSFQKPALLYTGVMEGVGVNFLNMVIPGESSGSTEAFPLDASDLPVSCVNGQYSDLLQIPENEPLELCTCDISRLVDSMRREQQLRQLLPEQIEISYTPQLISGNEKALTFEKALLPIQGDRLAFEELLTTLQLADSDLKIEWINKPSGSFVNIITLNRPLYHQASYSFISNAKGNWFLLQYMTDSSKGFNTIKHVEGSREGFIVDMCLKSCNWWGDYGEVKIDTLRQTLSLKAITDG</sequence>
<evidence type="ECO:0000256" key="1">
    <source>
        <dbReference type="SAM" id="SignalP"/>
    </source>
</evidence>
<dbReference type="EMBL" id="JOJP01000001">
    <property type="protein sequence ID" value="KEI72201.1"/>
    <property type="molecule type" value="Genomic_DNA"/>
</dbReference>
<organism evidence="2 3">
    <name type="scientific">Endozoicomonas elysicola</name>
    <dbReference type="NCBI Taxonomy" id="305900"/>
    <lineage>
        <taxon>Bacteria</taxon>
        <taxon>Pseudomonadati</taxon>
        <taxon>Pseudomonadota</taxon>
        <taxon>Gammaproteobacteria</taxon>
        <taxon>Oceanospirillales</taxon>
        <taxon>Endozoicomonadaceae</taxon>
        <taxon>Endozoicomonas</taxon>
    </lineage>
</organism>
<evidence type="ECO:0000313" key="3">
    <source>
        <dbReference type="Proteomes" id="UP000027997"/>
    </source>
</evidence>
<evidence type="ECO:0000313" key="2">
    <source>
        <dbReference type="EMBL" id="KEI72201.1"/>
    </source>
</evidence>
<dbReference type="PROSITE" id="PS51257">
    <property type="entry name" value="PROKAR_LIPOPROTEIN"/>
    <property type="match status" value="1"/>
</dbReference>
<comment type="caution">
    <text evidence="2">The sequence shown here is derived from an EMBL/GenBank/DDBJ whole genome shotgun (WGS) entry which is preliminary data.</text>
</comment>
<dbReference type="eggNOG" id="ENOG502ZD96">
    <property type="taxonomic scope" value="Bacteria"/>
</dbReference>
<accession>A0A081KDH5</accession>
<dbReference type="RefSeq" id="WP_020583902.1">
    <property type="nucleotide sequence ID" value="NZ_JOJP01000001.1"/>
</dbReference>
<name>A0A081KDH5_9GAMM</name>